<reference evidence="7 9" key="1">
    <citation type="journal article" date="2014" name="BMC Genomics">
        <title>Genome sequence of Anopheles sinensis provides insight into genetics basis of mosquito competence for malaria parasites.</title>
        <authorList>
            <person name="Zhou D."/>
            <person name="Zhang D."/>
            <person name="Ding G."/>
            <person name="Shi L."/>
            <person name="Hou Q."/>
            <person name="Ye Y."/>
            <person name="Xu Y."/>
            <person name="Zhou H."/>
            <person name="Xiong C."/>
            <person name="Li S."/>
            <person name="Yu J."/>
            <person name="Hong S."/>
            <person name="Yu X."/>
            <person name="Zou P."/>
            <person name="Chen C."/>
            <person name="Chang X."/>
            <person name="Wang W."/>
            <person name="Lv Y."/>
            <person name="Sun Y."/>
            <person name="Ma L."/>
            <person name="Shen B."/>
            <person name="Zhu C."/>
        </authorList>
    </citation>
    <scope>NUCLEOTIDE SEQUENCE [LARGE SCALE GENOMIC DNA]</scope>
</reference>
<dbReference type="AlphaFoldDB" id="A0A084WJT9"/>
<evidence type="ECO:0000256" key="2">
    <source>
        <dbReference type="ARBA" id="ARBA00022771"/>
    </source>
</evidence>
<dbReference type="PROSITE" id="PS51805">
    <property type="entry name" value="EPHD"/>
    <property type="match status" value="1"/>
</dbReference>
<evidence type="ECO:0000259" key="5">
    <source>
        <dbReference type="PROSITE" id="PS50089"/>
    </source>
</evidence>
<dbReference type="VEuPathDB" id="VectorBase:ASIS009841"/>
<dbReference type="PROSITE" id="PS50089">
    <property type="entry name" value="ZF_RING_2"/>
    <property type="match status" value="1"/>
</dbReference>
<accession>A0A084WJT9</accession>
<dbReference type="InterPro" id="IPR001841">
    <property type="entry name" value="Znf_RING"/>
</dbReference>
<dbReference type="VEuPathDB" id="VectorBase:ASIC018520"/>
<protein>
    <submittedName>
        <fullName evidence="7">AGAP011775-PA-like protein</fullName>
    </submittedName>
</protein>
<evidence type="ECO:0000313" key="7">
    <source>
        <dbReference type="EMBL" id="KFB50483.1"/>
    </source>
</evidence>
<dbReference type="OMA" id="NNRDEFP"/>
<dbReference type="SUPFAM" id="SSF57903">
    <property type="entry name" value="FYVE/PHD zinc finger"/>
    <property type="match status" value="1"/>
</dbReference>
<dbReference type="GO" id="GO:0005634">
    <property type="term" value="C:nucleus"/>
    <property type="evidence" value="ECO:0007669"/>
    <property type="project" value="TreeGrafter"/>
</dbReference>
<evidence type="ECO:0000256" key="3">
    <source>
        <dbReference type="ARBA" id="ARBA00022833"/>
    </source>
</evidence>
<dbReference type="PANTHER" id="PTHR12420">
    <property type="entry name" value="PHD FINGER PROTEIN"/>
    <property type="match status" value="1"/>
</dbReference>
<dbReference type="InterPro" id="IPR019786">
    <property type="entry name" value="Zinc_finger_PHD-type_CS"/>
</dbReference>
<organism evidence="7">
    <name type="scientific">Anopheles sinensis</name>
    <name type="common">Mosquito</name>
    <dbReference type="NCBI Taxonomy" id="74873"/>
    <lineage>
        <taxon>Eukaryota</taxon>
        <taxon>Metazoa</taxon>
        <taxon>Ecdysozoa</taxon>
        <taxon>Arthropoda</taxon>
        <taxon>Hexapoda</taxon>
        <taxon>Insecta</taxon>
        <taxon>Pterygota</taxon>
        <taxon>Neoptera</taxon>
        <taxon>Endopterygota</taxon>
        <taxon>Diptera</taxon>
        <taxon>Nematocera</taxon>
        <taxon>Culicoidea</taxon>
        <taxon>Culicidae</taxon>
        <taxon>Anophelinae</taxon>
        <taxon>Anopheles</taxon>
    </lineage>
</organism>
<keyword evidence="2 4" id="KW-0863">Zinc-finger</keyword>
<keyword evidence="3" id="KW-0862">Zinc</keyword>
<dbReference type="GO" id="GO:0008270">
    <property type="term" value="F:zinc ion binding"/>
    <property type="evidence" value="ECO:0007669"/>
    <property type="project" value="UniProtKB-KW"/>
</dbReference>
<dbReference type="OrthoDB" id="512616at2759"/>
<dbReference type="EnsemblMetazoa" id="ASIC018520-RA">
    <property type="protein sequence ID" value="ASIC018520-PA"/>
    <property type="gene ID" value="ASIC018520"/>
</dbReference>
<evidence type="ECO:0000313" key="9">
    <source>
        <dbReference type="Proteomes" id="UP000030765"/>
    </source>
</evidence>
<feature type="domain" description="RING-type" evidence="5">
    <location>
        <begin position="162"/>
        <end position="217"/>
    </location>
</feature>
<proteinExistence type="predicted"/>
<dbReference type="Pfam" id="PF13771">
    <property type="entry name" value="zf-HC5HC2H"/>
    <property type="match status" value="1"/>
</dbReference>
<evidence type="ECO:0000313" key="8">
    <source>
        <dbReference type="EnsemblMetazoa" id="ASIC018520-PA"/>
    </source>
</evidence>
<dbReference type="InterPro" id="IPR011011">
    <property type="entry name" value="Znf_FYVE_PHD"/>
</dbReference>
<sequence length="312" mass="35733">MELQNTFNFSYCTDPKFKLNVLKKKTDEPCDVCLLNEWKPARYGEFIVKKCKSIETLRCHYFCLLSGSCIPQRGTNTAGIVGFLLRDIVDSFHEFRDKKCVYCRHRSAPIKCCANGCDRWFHYICGYKNSCLTQFCGPHESFCDQHLPEEYNKPPPMGYIECEICYDILPRPTDANYNPVSIVPTCGVDDCKPGRMHRECIQRFAFSAGYDFKCPYCFSKDYRNYVTTRGIFVPSRDASWERQPGAFKDLHKRKCTAVDCPLSSANDATKVTNMVGCRVCGGELMHKACTKLADPSEYLCLACMDETFIKLL</sequence>
<keyword evidence="9" id="KW-1185">Reference proteome</keyword>
<dbReference type="PANTHER" id="PTHR12420:SF42">
    <property type="entry name" value="G2_M PHASE-SPECIFIC E3 UBIQUITIN-PROTEIN LIGASE"/>
    <property type="match status" value="1"/>
</dbReference>
<dbReference type="Gene3D" id="3.30.40.10">
    <property type="entry name" value="Zinc/RING finger domain, C3HC4 (zinc finger)"/>
    <property type="match status" value="2"/>
</dbReference>
<evidence type="ECO:0000256" key="1">
    <source>
        <dbReference type="ARBA" id="ARBA00022723"/>
    </source>
</evidence>
<dbReference type="EMBL" id="ATLV01024071">
    <property type="status" value="NOT_ANNOTATED_CDS"/>
    <property type="molecule type" value="Genomic_DNA"/>
</dbReference>
<dbReference type="EMBL" id="KE525348">
    <property type="protein sequence ID" value="KFB50483.1"/>
    <property type="molecule type" value="Genomic_DNA"/>
</dbReference>
<feature type="domain" description="PHD-type" evidence="6">
    <location>
        <begin position="28"/>
        <end position="147"/>
    </location>
</feature>
<dbReference type="InterPro" id="IPR051188">
    <property type="entry name" value="PHD-type_Zinc_Finger"/>
</dbReference>
<dbReference type="PROSITE" id="PS01359">
    <property type="entry name" value="ZF_PHD_1"/>
    <property type="match status" value="1"/>
</dbReference>
<name>A0A084WJT9_ANOSI</name>
<keyword evidence="1" id="KW-0479">Metal-binding</keyword>
<gene>
    <name evidence="7" type="ORF">ZHAS_00018520</name>
</gene>
<evidence type="ECO:0000259" key="6">
    <source>
        <dbReference type="PROSITE" id="PS51805"/>
    </source>
</evidence>
<evidence type="ECO:0000256" key="4">
    <source>
        <dbReference type="PROSITE-ProRule" id="PRU00175"/>
    </source>
</evidence>
<dbReference type="InterPro" id="IPR034732">
    <property type="entry name" value="EPHD"/>
</dbReference>
<dbReference type="InterPro" id="IPR013083">
    <property type="entry name" value="Znf_RING/FYVE/PHD"/>
</dbReference>
<reference evidence="8" key="2">
    <citation type="submission" date="2020-05" db="UniProtKB">
        <authorList>
            <consortium name="EnsemblMetazoa"/>
        </authorList>
    </citation>
    <scope>IDENTIFICATION</scope>
</reference>
<dbReference type="Proteomes" id="UP000030765">
    <property type="component" value="Unassembled WGS sequence"/>
</dbReference>
<dbReference type="STRING" id="74873.A0A084WJT9"/>